<evidence type="ECO:0000313" key="3">
    <source>
        <dbReference type="Proteomes" id="UP000317650"/>
    </source>
</evidence>
<evidence type="ECO:0000256" key="1">
    <source>
        <dbReference type="SAM" id="MobiDB-lite"/>
    </source>
</evidence>
<proteinExistence type="predicted"/>
<sequence>MGNCIKLQKPVTWVDDDDDFWESMEHNKKDHGEVFMAPVKEKGGGGRSTEVRIKISKKQLEELLRQDDGNGLPLRQVLAGLLCYREGEWGVSAPPLMDIGIFSIIIINKSKENMCPVPVEGEGEQQKTKEKYEAAPSTKHRSESHCLLPVLELLHELLINTNSTPSQLLQPRPNLDLKPGDHHSWK</sequence>
<name>A0A4S8ISI7_MUSBA</name>
<dbReference type="AlphaFoldDB" id="A0A4S8ISI7"/>
<gene>
    <name evidence="2" type="ORF">C4D60_Mb06t30210</name>
</gene>
<organism evidence="2 3">
    <name type="scientific">Musa balbisiana</name>
    <name type="common">Banana</name>
    <dbReference type="NCBI Taxonomy" id="52838"/>
    <lineage>
        <taxon>Eukaryota</taxon>
        <taxon>Viridiplantae</taxon>
        <taxon>Streptophyta</taxon>
        <taxon>Embryophyta</taxon>
        <taxon>Tracheophyta</taxon>
        <taxon>Spermatophyta</taxon>
        <taxon>Magnoliopsida</taxon>
        <taxon>Liliopsida</taxon>
        <taxon>Zingiberales</taxon>
        <taxon>Musaceae</taxon>
        <taxon>Musa</taxon>
    </lineage>
</organism>
<evidence type="ECO:0000313" key="2">
    <source>
        <dbReference type="EMBL" id="THU51359.1"/>
    </source>
</evidence>
<comment type="caution">
    <text evidence="2">The sequence shown here is derived from an EMBL/GenBank/DDBJ whole genome shotgun (WGS) entry which is preliminary data.</text>
</comment>
<dbReference type="Proteomes" id="UP000317650">
    <property type="component" value="Chromosome 6"/>
</dbReference>
<feature type="region of interest" description="Disordered" evidence="1">
    <location>
        <begin position="118"/>
        <end position="138"/>
    </location>
</feature>
<dbReference type="STRING" id="52838.A0A4S8ISI7"/>
<keyword evidence="3" id="KW-1185">Reference proteome</keyword>
<dbReference type="PANTHER" id="PTHR33647">
    <property type="entry name" value="OS01G0793900 PROTEIN"/>
    <property type="match status" value="1"/>
</dbReference>
<dbReference type="EMBL" id="PYDT01000009">
    <property type="protein sequence ID" value="THU51359.1"/>
    <property type="molecule type" value="Genomic_DNA"/>
</dbReference>
<feature type="compositionally biased region" description="Basic and acidic residues" evidence="1">
    <location>
        <begin position="124"/>
        <end position="133"/>
    </location>
</feature>
<dbReference type="PANTHER" id="PTHR33647:SF5">
    <property type="entry name" value="OS01G0793900 PROTEIN"/>
    <property type="match status" value="1"/>
</dbReference>
<reference evidence="2 3" key="1">
    <citation type="journal article" date="2019" name="Nat. Plants">
        <title>Genome sequencing of Musa balbisiana reveals subgenome evolution and function divergence in polyploid bananas.</title>
        <authorList>
            <person name="Yao X."/>
        </authorList>
    </citation>
    <scope>NUCLEOTIDE SEQUENCE [LARGE SCALE GENOMIC DNA]</scope>
    <source>
        <strain evidence="3">cv. DH-PKW</strain>
        <tissue evidence="2">Leaves</tissue>
    </source>
</reference>
<accession>A0A4S8ISI7</accession>
<protein>
    <submittedName>
        <fullName evidence="2">Uncharacterized protein</fullName>
    </submittedName>
</protein>